<dbReference type="Proteomes" id="UP000184342">
    <property type="component" value="Unassembled WGS sequence"/>
</dbReference>
<feature type="binding site" evidence="14">
    <location>
        <position position="156"/>
    </location>
    <ligand>
        <name>Mg(2+)</name>
        <dbReference type="ChEBI" id="CHEBI:18420"/>
    </ligand>
</feature>
<feature type="binding site" evidence="13">
    <location>
        <begin position="115"/>
        <end position="117"/>
    </location>
    <ligand>
        <name>thiamine diphosphate</name>
        <dbReference type="ChEBI" id="CHEBI:58937"/>
    </ligand>
</feature>
<dbReference type="InterPro" id="IPR055152">
    <property type="entry name" value="Transketolase-like_C_2"/>
</dbReference>
<evidence type="ECO:0000256" key="14">
    <source>
        <dbReference type="PIRSR" id="PIRSR605478-4"/>
    </source>
</evidence>
<sequence length="662" mass="72822">MKTLDEMSINTIRFLAVDAVEAAQSGHPGLPMGGAAMAYTLWSRFLKHDPQDQKWPDRDRFVLSAGHGSMLLYALLHLSGYDVSLEDIKKFRQWGSKTPGHPEYGHTPGVETTTGPLGQGFANAVGMAIAEKKLAAEFNRPGYSIVDHNTYVYTGDGCMMEGITSEAASLAGHLRLGKLICLYDDNQITIDGKTEITFTENVGMRFEAYGWQVIRVPEGNDVEKITRAIEEARQEKERPTLIMVRTVIGFGSPGKAGSSEVHGAPLGAEETARTKKNLGWPQEQLFFVPDEVKKHFEEIGKKNAIARQAWQQLMGSFQKEYPELAARWQEWMTGSVPMGLENEPELWKFDKPMATRDASGQIMQVLSHYLPNMMGGSADLNASTKTYLENRGDFQHDNPAGSNIYFGIREHAMGAILSGIALHGGLRPFGSTFLAFYDYMKPAVRMASLMGLPVVLVYTHDSIALGEDGPTHQPVEQLANLRSVPGLRVLRPADGKETAAAWLVAVTNAAGPTVLVLSRQKLPQLRGTGKEAARGGYIVSREDRGNPDIILLASGSELSLVMEASVELRKKGVSVRVVSMMSWELFRKQEKNYKDDVLPPGIKNRLAVEAAHPMGWLEFVGSEGVVLGVERFGSSAPGQIVMEKMGFTVENILKLSREMLKK</sequence>
<evidence type="ECO:0000256" key="6">
    <source>
        <dbReference type="ARBA" id="ARBA00022723"/>
    </source>
</evidence>
<comment type="cofactor">
    <cofactor evidence="16">
        <name>Mg(2+)</name>
        <dbReference type="ChEBI" id="CHEBI:18420"/>
    </cofactor>
    <cofactor evidence="16">
        <name>Ca(2+)</name>
        <dbReference type="ChEBI" id="CHEBI:29108"/>
    </cofactor>
    <cofactor evidence="16">
        <name>Mn(2+)</name>
        <dbReference type="ChEBI" id="CHEBI:29035"/>
    </cofactor>
    <cofactor evidence="16">
        <name>Co(2+)</name>
        <dbReference type="ChEBI" id="CHEBI:48828"/>
    </cofactor>
    <text evidence="16">Binds 1 Mg(2+) ion per subunit. Can also utilize other divalent metal cations, such as Ca(2+), Mn(2+) and Co(2+).</text>
</comment>
<evidence type="ECO:0000256" key="15">
    <source>
        <dbReference type="PIRSR" id="PIRSR605478-5"/>
    </source>
</evidence>
<evidence type="ECO:0000313" key="18">
    <source>
        <dbReference type="EMBL" id="SHI65571.1"/>
    </source>
</evidence>
<keyword evidence="6 14" id="KW-0479">Metal-binding</keyword>
<dbReference type="CDD" id="cd02012">
    <property type="entry name" value="TPP_TK"/>
    <property type="match status" value="1"/>
</dbReference>
<evidence type="ECO:0000256" key="16">
    <source>
        <dbReference type="RuleBase" id="RU004996"/>
    </source>
</evidence>
<dbReference type="SUPFAM" id="SSF52518">
    <property type="entry name" value="Thiamin diphosphate-binding fold (THDP-binding)"/>
    <property type="match status" value="2"/>
</dbReference>
<accession>A0A1M6CXJ9</accession>
<dbReference type="STRING" id="1122934.SAMN02745691_00614"/>
<dbReference type="InterPro" id="IPR033247">
    <property type="entry name" value="Transketolase_fam"/>
</dbReference>
<dbReference type="Pfam" id="PF00456">
    <property type="entry name" value="Transketolase_N"/>
    <property type="match status" value="1"/>
</dbReference>
<dbReference type="FunFam" id="3.40.50.970:FF:000004">
    <property type="entry name" value="Transketolase"/>
    <property type="match status" value="1"/>
</dbReference>
<feature type="binding site" evidence="13">
    <location>
        <position position="262"/>
    </location>
    <ligand>
        <name>thiamine diphosphate</name>
        <dbReference type="ChEBI" id="CHEBI:58937"/>
    </ligand>
</feature>
<comment type="similarity">
    <text evidence="1 16">Belongs to the transketolase family.</text>
</comment>
<dbReference type="InterPro" id="IPR020826">
    <property type="entry name" value="Transketolase_BS"/>
</dbReference>
<keyword evidence="16" id="KW-0106">Calcium</keyword>
<dbReference type="Pfam" id="PF22613">
    <property type="entry name" value="Transketolase_C_1"/>
    <property type="match status" value="1"/>
</dbReference>
<dbReference type="AlphaFoldDB" id="A0A1M6CXJ9"/>
<dbReference type="InterPro" id="IPR005474">
    <property type="entry name" value="Transketolase_N"/>
</dbReference>
<evidence type="ECO:0000256" key="12">
    <source>
        <dbReference type="PIRSR" id="PIRSR605478-2"/>
    </source>
</evidence>
<comment type="cofactor">
    <cofactor evidence="14">
        <name>Mg(2+)</name>
        <dbReference type="ChEBI" id="CHEBI:18420"/>
    </cofactor>
    <text evidence="14">Binds 1 Mg(2+) ion per subunit. Can also utilize other divalent metal cations, such as Ca(2+), Mn(2+) and Co(2+).</text>
</comment>
<organism evidence="18 19">
    <name type="scientific">Parasporobacterium paucivorans DSM 15970</name>
    <dbReference type="NCBI Taxonomy" id="1122934"/>
    <lineage>
        <taxon>Bacteria</taxon>
        <taxon>Bacillati</taxon>
        <taxon>Bacillota</taxon>
        <taxon>Clostridia</taxon>
        <taxon>Lachnospirales</taxon>
        <taxon>Lachnospiraceae</taxon>
        <taxon>Parasporobacterium</taxon>
    </lineage>
</organism>
<feature type="domain" description="Transketolase-like pyrimidine-binding" evidence="17">
    <location>
        <begin position="353"/>
        <end position="524"/>
    </location>
</feature>
<dbReference type="GO" id="GO:0005829">
    <property type="term" value="C:cytosol"/>
    <property type="evidence" value="ECO:0007669"/>
    <property type="project" value="TreeGrafter"/>
</dbReference>
<reference evidence="18 19" key="1">
    <citation type="submission" date="2016-11" db="EMBL/GenBank/DDBJ databases">
        <authorList>
            <person name="Jaros S."/>
            <person name="Januszkiewicz K."/>
            <person name="Wedrychowicz H."/>
        </authorList>
    </citation>
    <scope>NUCLEOTIDE SEQUENCE [LARGE SCALE GENOMIC DNA]</scope>
    <source>
        <strain evidence="18 19">DSM 15970</strain>
    </source>
</reference>
<dbReference type="OrthoDB" id="8732661at2"/>
<dbReference type="Gene3D" id="3.40.50.920">
    <property type="match status" value="1"/>
</dbReference>
<evidence type="ECO:0000313" key="19">
    <source>
        <dbReference type="Proteomes" id="UP000184342"/>
    </source>
</evidence>
<evidence type="ECO:0000256" key="1">
    <source>
        <dbReference type="ARBA" id="ARBA00007131"/>
    </source>
</evidence>
<dbReference type="EMBL" id="FQYT01000005">
    <property type="protein sequence ID" value="SHI65571.1"/>
    <property type="molecule type" value="Genomic_DNA"/>
</dbReference>
<evidence type="ECO:0000256" key="5">
    <source>
        <dbReference type="ARBA" id="ARBA00022679"/>
    </source>
</evidence>
<feature type="site" description="Important for catalytic activity" evidence="15">
    <location>
        <position position="262"/>
    </location>
</feature>
<evidence type="ECO:0000256" key="13">
    <source>
        <dbReference type="PIRSR" id="PIRSR605478-3"/>
    </source>
</evidence>
<dbReference type="PANTHER" id="PTHR43522:SF2">
    <property type="entry name" value="TRANSKETOLASE 1-RELATED"/>
    <property type="match status" value="1"/>
</dbReference>
<dbReference type="GO" id="GO:0006098">
    <property type="term" value="P:pentose-phosphate shunt"/>
    <property type="evidence" value="ECO:0007669"/>
    <property type="project" value="TreeGrafter"/>
</dbReference>
<protein>
    <recommendedName>
        <fullName evidence="4 10">Transketolase</fullName>
        <ecNumber evidence="3 10">2.2.1.1</ecNumber>
    </recommendedName>
</protein>
<comment type="catalytic activity">
    <reaction evidence="9 16">
        <text>D-sedoheptulose 7-phosphate + D-glyceraldehyde 3-phosphate = aldehydo-D-ribose 5-phosphate + D-xylulose 5-phosphate</text>
        <dbReference type="Rhea" id="RHEA:10508"/>
        <dbReference type="ChEBI" id="CHEBI:57483"/>
        <dbReference type="ChEBI" id="CHEBI:57737"/>
        <dbReference type="ChEBI" id="CHEBI:58273"/>
        <dbReference type="ChEBI" id="CHEBI:59776"/>
        <dbReference type="EC" id="2.2.1.1"/>
    </reaction>
</comment>
<evidence type="ECO:0000256" key="4">
    <source>
        <dbReference type="ARBA" id="ARBA00016662"/>
    </source>
</evidence>
<dbReference type="InterPro" id="IPR049557">
    <property type="entry name" value="Transketolase_CS"/>
</dbReference>
<feature type="binding site" evidence="12">
    <location>
        <position position="356"/>
    </location>
    <ligand>
        <name>substrate</name>
    </ligand>
</feature>
<proteinExistence type="inferred from homology"/>
<dbReference type="NCBIfam" id="TIGR00232">
    <property type="entry name" value="tktlase_bact"/>
    <property type="match status" value="1"/>
</dbReference>
<dbReference type="FunFam" id="3.40.50.920:FF:000003">
    <property type="entry name" value="Transketolase"/>
    <property type="match status" value="1"/>
</dbReference>
<comment type="subunit">
    <text evidence="2 16">Homodimer.</text>
</comment>
<dbReference type="RefSeq" id="WP_073992886.1">
    <property type="nucleotide sequence ID" value="NZ_FQYT01000005.1"/>
</dbReference>
<feature type="binding site" evidence="13">
    <location>
        <position position="157"/>
    </location>
    <ligand>
        <name>thiamine diphosphate</name>
        <dbReference type="ChEBI" id="CHEBI:58937"/>
    </ligand>
</feature>
<evidence type="ECO:0000256" key="10">
    <source>
        <dbReference type="NCBIfam" id="TIGR00232"/>
    </source>
</evidence>
<dbReference type="EC" id="2.2.1.1" evidence="3 10"/>
<evidence type="ECO:0000256" key="11">
    <source>
        <dbReference type="PIRSR" id="PIRSR605478-1"/>
    </source>
</evidence>
<feature type="binding site" evidence="12">
    <location>
        <position position="460"/>
    </location>
    <ligand>
        <name>substrate</name>
    </ligand>
</feature>
<feature type="binding site" evidence="12">
    <location>
        <position position="519"/>
    </location>
    <ligand>
        <name>substrate</name>
    </ligand>
</feature>
<dbReference type="InterPro" id="IPR005478">
    <property type="entry name" value="Transketolase_bac-like"/>
</dbReference>
<feature type="binding site" evidence="12">
    <location>
        <position position="383"/>
    </location>
    <ligand>
        <name>substrate</name>
    </ligand>
</feature>
<keyword evidence="19" id="KW-1185">Reference proteome</keyword>
<gene>
    <name evidence="18" type="ORF">SAMN02745691_00614</name>
</gene>
<dbReference type="PROSITE" id="PS00802">
    <property type="entry name" value="TRANSKETOLASE_2"/>
    <property type="match status" value="1"/>
</dbReference>
<evidence type="ECO:0000256" key="7">
    <source>
        <dbReference type="ARBA" id="ARBA00022842"/>
    </source>
</evidence>
<evidence type="ECO:0000256" key="3">
    <source>
        <dbReference type="ARBA" id="ARBA00013152"/>
    </source>
</evidence>
<dbReference type="InterPro" id="IPR029061">
    <property type="entry name" value="THDP-binding"/>
</dbReference>
<evidence type="ECO:0000256" key="9">
    <source>
        <dbReference type="ARBA" id="ARBA00049473"/>
    </source>
</evidence>
<dbReference type="GO" id="GO:0046872">
    <property type="term" value="F:metal ion binding"/>
    <property type="evidence" value="ECO:0007669"/>
    <property type="project" value="UniProtKB-KW"/>
</dbReference>
<name>A0A1M6CXJ9_9FIRM</name>
<dbReference type="PANTHER" id="PTHR43522">
    <property type="entry name" value="TRANSKETOLASE"/>
    <property type="match status" value="1"/>
</dbReference>
<keyword evidence="5 16" id="KW-0808">Transferase</keyword>
<comment type="function">
    <text evidence="16">Catalyzes the transfer of a two-carbon ketol group from a ketose donor to an aldose acceptor, via a covalent intermediate with the cofactor thiamine pyrophosphate.</text>
</comment>
<keyword evidence="7 14" id="KW-0460">Magnesium</keyword>
<dbReference type="SUPFAM" id="SSF52922">
    <property type="entry name" value="TK C-terminal domain-like"/>
    <property type="match status" value="1"/>
</dbReference>
<dbReference type="FunFam" id="3.40.50.970:FF:000003">
    <property type="entry name" value="Transketolase"/>
    <property type="match status" value="1"/>
</dbReference>
<keyword evidence="8 13" id="KW-0786">Thiamine pyrophosphate</keyword>
<comment type="cofactor">
    <cofactor evidence="13">
        <name>thiamine diphosphate</name>
        <dbReference type="ChEBI" id="CHEBI:58937"/>
    </cofactor>
    <text evidence="13">Binds 1 thiamine pyrophosphate per subunit. During the reaction, the substrate forms a covalent intermediate with the cofactor.</text>
</comment>
<dbReference type="PROSITE" id="PS00801">
    <property type="entry name" value="TRANSKETOLASE_1"/>
    <property type="match status" value="1"/>
</dbReference>
<feature type="binding site" evidence="14">
    <location>
        <position position="186"/>
    </location>
    <ligand>
        <name>Mg(2+)</name>
        <dbReference type="ChEBI" id="CHEBI:18420"/>
    </ligand>
</feature>
<dbReference type="Pfam" id="PF02779">
    <property type="entry name" value="Transket_pyr"/>
    <property type="match status" value="1"/>
</dbReference>
<feature type="binding site" evidence="13">
    <location>
        <position position="186"/>
    </location>
    <ligand>
        <name>thiamine diphosphate</name>
        <dbReference type="ChEBI" id="CHEBI:58937"/>
    </ligand>
</feature>
<evidence type="ECO:0000259" key="17">
    <source>
        <dbReference type="SMART" id="SM00861"/>
    </source>
</evidence>
<dbReference type="CDD" id="cd07033">
    <property type="entry name" value="TPP_PYR_DXS_TK_like"/>
    <property type="match status" value="1"/>
</dbReference>
<dbReference type="Gene3D" id="3.40.50.970">
    <property type="match status" value="2"/>
</dbReference>
<feature type="active site" description="Proton donor" evidence="11">
    <location>
        <position position="410"/>
    </location>
</feature>
<feature type="binding site" evidence="12">
    <location>
        <position position="27"/>
    </location>
    <ligand>
        <name>substrate</name>
    </ligand>
</feature>
<dbReference type="InterPro" id="IPR005475">
    <property type="entry name" value="Transketolase-like_Pyr-bd"/>
</dbReference>
<feature type="site" description="Important for catalytic activity" evidence="15">
    <location>
        <position position="27"/>
    </location>
</feature>
<feature type="binding site" evidence="13">
    <location>
        <position position="67"/>
    </location>
    <ligand>
        <name>thiamine diphosphate</name>
        <dbReference type="ChEBI" id="CHEBI:58937"/>
    </ligand>
</feature>
<feature type="binding site" evidence="12">
    <location>
        <position position="468"/>
    </location>
    <ligand>
        <name>substrate</name>
    </ligand>
</feature>
<feature type="binding site" evidence="13">
    <location>
        <position position="436"/>
    </location>
    <ligand>
        <name>thiamine diphosphate</name>
        <dbReference type="ChEBI" id="CHEBI:58937"/>
    </ligand>
</feature>
<evidence type="ECO:0000256" key="2">
    <source>
        <dbReference type="ARBA" id="ARBA00011738"/>
    </source>
</evidence>
<feature type="binding site" evidence="12">
    <location>
        <position position="472"/>
    </location>
    <ligand>
        <name>substrate</name>
    </ligand>
</feature>
<dbReference type="InterPro" id="IPR009014">
    <property type="entry name" value="Transketo_C/PFOR_II"/>
</dbReference>
<feature type="binding site" evidence="14">
    <location>
        <position position="188"/>
    </location>
    <ligand>
        <name>Mg(2+)</name>
        <dbReference type="ChEBI" id="CHEBI:18420"/>
    </ligand>
</feature>
<evidence type="ECO:0000256" key="8">
    <source>
        <dbReference type="ARBA" id="ARBA00023052"/>
    </source>
</evidence>
<dbReference type="GO" id="GO:0004802">
    <property type="term" value="F:transketolase activity"/>
    <property type="evidence" value="ECO:0007669"/>
    <property type="project" value="UniProtKB-UniRule"/>
</dbReference>
<feature type="binding site" evidence="12">
    <location>
        <position position="262"/>
    </location>
    <ligand>
        <name>substrate</name>
    </ligand>
</feature>
<dbReference type="SMART" id="SM00861">
    <property type="entry name" value="Transket_pyr"/>
    <property type="match status" value="1"/>
</dbReference>